<dbReference type="OrthoDB" id="9789943at2"/>
<evidence type="ECO:0000313" key="2">
    <source>
        <dbReference type="EMBL" id="TFE00334.1"/>
    </source>
</evidence>
<keyword evidence="3" id="KW-1185">Reference proteome</keyword>
<sequence length="387" mass="43930">MWLEVKSANRNINALGVISFLSGLFFFLGSQFAVSAACVLILIYIKLHLHYSEYAGSDLKFLQEDPPERLNVNDDSIWTIVFQNGRYPIRNVDLTLTFTDQADFLNEPSSKVGHTIQWTGSLSMDRYEEVQINIPFKAVRRGKLKMVSCQLIVPHLFGHGYKILQYKGHFKQEKRIYPEIERVKFSTVSPSQLPGGELAPYSLYEDLTMPSGTREYRSGDTMQRINWSAYAKTGQLQTNIYEPVIEEKSMVILNVAYGHSKNIHFENLIKQAAFMITEAHRNNRVIGLCVNIRTKESPNFYYIAPDRGISHSRKCLEILSILSIGDVTLPVNAMINQISLMQVRVTDTIYIGSLQPSVNLTLLKGRVWVVSENGGGAVRWNQQTGIQ</sequence>
<dbReference type="RefSeq" id="WP_134382149.1">
    <property type="nucleotide sequence ID" value="NZ_SORX01000007.1"/>
</dbReference>
<evidence type="ECO:0000256" key="1">
    <source>
        <dbReference type="SAM" id="Phobius"/>
    </source>
</evidence>
<name>A0A4Y8LCK6_9BACL</name>
<keyword evidence="1" id="KW-1133">Transmembrane helix</keyword>
<dbReference type="PANTHER" id="PTHR34351">
    <property type="entry name" value="SLR1927 PROTEIN-RELATED"/>
    <property type="match status" value="1"/>
</dbReference>
<dbReference type="Proteomes" id="UP000297776">
    <property type="component" value="Unassembled WGS sequence"/>
</dbReference>
<reference evidence="2 3" key="1">
    <citation type="submission" date="2019-03" db="EMBL/GenBank/DDBJ databases">
        <authorList>
            <person name="Yang Y."/>
        </authorList>
    </citation>
    <scope>NUCLEOTIDE SEQUENCE [LARGE SCALE GENOMIC DNA]</scope>
    <source>
        <strain evidence="2 3">ASL-1</strain>
    </source>
</reference>
<dbReference type="AlphaFoldDB" id="A0A4Y8LCK6"/>
<keyword evidence="1" id="KW-0472">Membrane</keyword>
<dbReference type="EMBL" id="SORX01000007">
    <property type="protein sequence ID" value="TFE00334.1"/>
    <property type="molecule type" value="Genomic_DNA"/>
</dbReference>
<gene>
    <name evidence="2" type="ORF">E2626_12705</name>
</gene>
<dbReference type="PANTHER" id="PTHR34351:SF2">
    <property type="entry name" value="DUF58 DOMAIN-CONTAINING PROTEIN"/>
    <property type="match status" value="1"/>
</dbReference>
<protein>
    <submittedName>
        <fullName evidence="2">DUF58 domain-containing protein</fullName>
    </submittedName>
</protein>
<proteinExistence type="predicted"/>
<keyword evidence="1" id="KW-0812">Transmembrane</keyword>
<feature type="transmembrane region" description="Helical" evidence="1">
    <location>
        <begin position="12"/>
        <end position="45"/>
    </location>
</feature>
<accession>A0A4Y8LCK6</accession>
<evidence type="ECO:0000313" key="3">
    <source>
        <dbReference type="Proteomes" id="UP000297776"/>
    </source>
</evidence>
<comment type="caution">
    <text evidence="2">The sequence shown here is derived from an EMBL/GenBank/DDBJ whole genome shotgun (WGS) entry which is preliminary data.</text>
</comment>
<organism evidence="2 3">
    <name type="scientific">Jeotgalibacillus salarius</name>
    <dbReference type="NCBI Taxonomy" id="546023"/>
    <lineage>
        <taxon>Bacteria</taxon>
        <taxon>Bacillati</taxon>
        <taxon>Bacillota</taxon>
        <taxon>Bacilli</taxon>
        <taxon>Bacillales</taxon>
        <taxon>Caryophanaceae</taxon>
        <taxon>Jeotgalibacillus</taxon>
    </lineage>
</organism>